<comment type="caution">
    <text evidence="2">The sequence shown here is derived from an EMBL/GenBank/DDBJ whole genome shotgun (WGS) entry which is preliminary data.</text>
</comment>
<keyword evidence="1" id="KW-1133">Transmembrane helix</keyword>
<organism evidence="2 3">
    <name type="scientific">Rhodocollybia butyracea</name>
    <dbReference type="NCBI Taxonomy" id="206335"/>
    <lineage>
        <taxon>Eukaryota</taxon>
        <taxon>Fungi</taxon>
        <taxon>Dikarya</taxon>
        <taxon>Basidiomycota</taxon>
        <taxon>Agaricomycotina</taxon>
        <taxon>Agaricomycetes</taxon>
        <taxon>Agaricomycetidae</taxon>
        <taxon>Agaricales</taxon>
        <taxon>Marasmiineae</taxon>
        <taxon>Omphalotaceae</taxon>
        <taxon>Rhodocollybia</taxon>
    </lineage>
</organism>
<dbReference type="AlphaFoldDB" id="A0A9P5PQS8"/>
<proteinExistence type="predicted"/>
<feature type="transmembrane region" description="Helical" evidence="1">
    <location>
        <begin position="32"/>
        <end position="51"/>
    </location>
</feature>
<evidence type="ECO:0000313" key="2">
    <source>
        <dbReference type="EMBL" id="KAF9066867.1"/>
    </source>
</evidence>
<dbReference type="Proteomes" id="UP000772434">
    <property type="component" value="Unassembled WGS sequence"/>
</dbReference>
<evidence type="ECO:0000313" key="3">
    <source>
        <dbReference type="Proteomes" id="UP000772434"/>
    </source>
</evidence>
<name>A0A9P5PQS8_9AGAR</name>
<gene>
    <name evidence="2" type="ORF">BDP27DRAFT_1329886</name>
</gene>
<keyword evidence="3" id="KW-1185">Reference proteome</keyword>
<protein>
    <submittedName>
        <fullName evidence="2">Uncharacterized protein</fullName>
    </submittedName>
</protein>
<keyword evidence="1" id="KW-0472">Membrane</keyword>
<keyword evidence="1" id="KW-0812">Transmembrane</keyword>
<dbReference type="EMBL" id="JADNRY010000081">
    <property type="protein sequence ID" value="KAF9066867.1"/>
    <property type="molecule type" value="Genomic_DNA"/>
</dbReference>
<dbReference type="OrthoDB" id="5985073at2759"/>
<accession>A0A9P5PQS8</accession>
<evidence type="ECO:0000256" key="1">
    <source>
        <dbReference type="SAM" id="Phobius"/>
    </source>
</evidence>
<sequence length="75" mass="8301">MMCSGNDHESCGGENAIEVYQNASFVQCYDGYHFIGSFAYVYLQCLFLFTFPMLCGTARMTGAIPVMTPACFQAE</sequence>
<reference evidence="2" key="1">
    <citation type="submission" date="2020-11" db="EMBL/GenBank/DDBJ databases">
        <authorList>
            <consortium name="DOE Joint Genome Institute"/>
            <person name="Ahrendt S."/>
            <person name="Riley R."/>
            <person name="Andreopoulos W."/>
            <person name="Labutti K."/>
            <person name="Pangilinan J."/>
            <person name="Ruiz-Duenas F.J."/>
            <person name="Barrasa J.M."/>
            <person name="Sanchez-Garcia M."/>
            <person name="Camarero S."/>
            <person name="Miyauchi S."/>
            <person name="Serrano A."/>
            <person name="Linde D."/>
            <person name="Babiker R."/>
            <person name="Drula E."/>
            <person name="Ayuso-Fernandez I."/>
            <person name="Pacheco R."/>
            <person name="Padilla G."/>
            <person name="Ferreira P."/>
            <person name="Barriuso J."/>
            <person name="Kellner H."/>
            <person name="Castanera R."/>
            <person name="Alfaro M."/>
            <person name="Ramirez L."/>
            <person name="Pisabarro A.G."/>
            <person name="Kuo A."/>
            <person name="Tritt A."/>
            <person name="Lipzen A."/>
            <person name="He G."/>
            <person name="Yan M."/>
            <person name="Ng V."/>
            <person name="Cullen D."/>
            <person name="Martin F."/>
            <person name="Rosso M.-N."/>
            <person name="Henrissat B."/>
            <person name="Hibbett D."/>
            <person name="Martinez A.T."/>
            <person name="Grigoriev I.V."/>
        </authorList>
    </citation>
    <scope>NUCLEOTIDE SEQUENCE</scope>
    <source>
        <strain evidence="2">AH 40177</strain>
    </source>
</reference>